<dbReference type="Pfam" id="PF05217">
    <property type="entry name" value="SAXO1-2"/>
    <property type="match status" value="1"/>
</dbReference>
<evidence type="ECO:0000313" key="4">
    <source>
        <dbReference type="Proteomes" id="UP001501920"/>
    </source>
</evidence>
<dbReference type="PANTHER" id="PTHR31516:SF17">
    <property type="entry name" value="STABILIZER OF AXONEMAL MICROTUBULES 2"/>
    <property type="match status" value="1"/>
</dbReference>
<evidence type="ECO:0000313" key="3">
    <source>
        <dbReference type="Ensembl" id="ENSPNAP00000011879.2"/>
    </source>
</evidence>
<evidence type="ECO:0008006" key="5">
    <source>
        <dbReference type="Google" id="ProtNLM"/>
    </source>
</evidence>
<comment type="similarity">
    <text evidence="1">Belongs to the FAM154 family.</text>
</comment>
<dbReference type="Ensembl" id="ENSPNAT00000018991.2">
    <property type="protein sequence ID" value="ENSPNAP00000011879.2"/>
    <property type="gene ID" value="ENSPNAG00000017567.2"/>
</dbReference>
<sequence length="448" mass="51729">FSTVFRTVLFCTRKHRCPQQPNVEENLVPTGCLLTEYQENFLAHSKLLHSKQKWTLSFRRDYVPHTVTRRSTTAAEVYVPPDGTMMLTSTYAEDYKNHPVQQHMVNKQTREYSPPTTKMEFKPWSLERCQPFRTNDNLRVNQEKFVNTTTFRDDFCPKISSSTREKFKPVPQIQESLPFDGTTNYKLHYVPHPVKPRKPREKEKYRPSSASFDGVSTHKQDYKGIPTEVPKPIKVKDAWGTNCAPFQATTEFRDQYKPWFLQLKQAHKVENDRPVVGNMDFLSTTHADYVLHEYKQVQHVRPPISALEKNKEPFQGKSVMKEDYRAWDVACQPQVKDTVKPLGTFENTTFRSQRRCKSNTFMHVPIQNASSHRPMLQGLYTGKPPGFCPASFAAPPGFEYTCSKAGHRLYRTISVKDVSLAQEMTGKGLSSSQQQKVCPGRAKDRRAH</sequence>
<dbReference type="PANTHER" id="PTHR31516">
    <property type="entry name" value="STABILIZER OF AXONEMAL MICROTUBULES 2"/>
    <property type="match status" value="1"/>
</dbReference>
<dbReference type="GO" id="GO:0036064">
    <property type="term" value="C:ciliary basal body"/>
    <property type="evidence" value="ECO:0007669"/>
    <property type="project" value="TreeGrafter"/>
</dbReference>
<dbReference type="OMA" id="MKEDYRA"/>
<reference evidence="3" key="3">
    <citation type="submission" date="2025-09" db="UniProtKB">
        <authorList>
            <consortium name="Ensembl"/>
        </authorList>
    </citation>
    <scope>IDENTIFICATION</scope>
</reference>
<reference evidence="3 4" key="1">
    <citation type="submission" date="2020-10" db="EMBL/GenBank/DDBJ databases">
        <title>Pygocentrus nattereri (red-bellied piranha) genome, fPygNat1, primary haplotype.</title>
        <authorList>
            <person name="Myers G."/>
            <person name="Meyer A."/>
            <person name="Karagic N."/>
            <person name="Pippel M."/>
            <person name="Winkler S."/>
            <person name="Tracey A."/>
            <person name="Wood J."/>
            <person name="Formenti G."/>
            <person name="Howe K."/>
            <person name="Fedrigo O."/>
            <person name="Jarvis E.D."/>
        </authorList>
    </citation>
    <scope>NUCLEOTIDE SEQUENCE [LARGE SCALE GENOMIC DNA]</scope>
</reference>
<dbReference type="GeneTree" id="ENSGT00390000007252"/>
<feature type="region of interest" description="Disordered" evidence="2">
    <location>
        <begin position="424"/>
        <end position="448"/>
    </location>
</feature>
<evidence type="ECO:0000256" key="2">
    <source>
        <dbReference type="SAM" id="MobiDB-lite"/>
    </source>
</evidence>
<dbReference type="InterPro" id="IPR033336">
    <property type="entry name" value="SAXO1/2"/>
</dbReference>
<reference evidence="3" key="2">
    <citation type="submission" date="2025-08" db="UniProtKB">
        <authorList>
            <consortium name="Ensembl"/>
        </authorList>
    </citation>
    <scope>IDENTIFICATION</scope>
</reference>
<evidence type="ECO:0000256" key="1">
    <source>
        <dbReference type="ARBA" id="ARBA00008738"/>
    </source>
</evidence>
<dbReference type="GO" id="GO:0005814">
    <property type="term" value="C:centriole"/>
    <property type="evidence" value="ECO:0007669"/>
    <property type="project" value="TreeGrafter"/>
</dbReference>
<dbReference type="AlphaFoldDB" id="A0A3B4CMU4"/>
<dbReference type="STRING" id="42514.ENSPNAP00000011879"/>
<name>A0A3B4CMU4_PYGNA</name>
<dbReference type="OrthoDB" id="365640at2759"/>
<organism evidence="3 4">
    <name type="scientific">Pygocentrus nattereri</name>
    <name type="common">Red-bellied piranha</name>
    <dbReference type="NCBI Taxonomy" id="42514"/>
    <lineage>
        <taxon>Eukaryota</taxon>
        <taxon>Metazoa</taxon>
        <taxon>Chordata</taxon>
        <taxon>Craniata</taxon>
        <taxon>Vertebrata</taxon>
        <taxon>Euteleostomi</taxon>
        <taxon>Actinopterygii</taxon>
        <taxon>Neopterygii</taxon>
        <taxon>Teleostei</taxon>
        <taxon>Ostariophysi</taxon>
        <taxon>Characiformes</taxon>
        <taxon>Characoidei</taxon>
        <taxon>Pygocentrus</taxon>
    </lineage>
</organism>
<accession>A0A3B4CMU4</accession>
<proteinExistence type="inferred from homology"/>
<dbReference type="GO" id="GO:0005879">
    <property type="term" value="C:axonemal microtubule"/>
    <property type="evidence" value="ECO:0007669"/>
    <property type="project" value="TreeGrafter"/>
</dbReference>
<dbReference type="Proteomes" id="UP001501920">
    <property type="component" value="Chromosome 2"/>
</dbReference>
<keyword evidence="4" id="KW-1185">Reference proteome</keyword>
<feature type="region of interest" description="Disordered" evidence="2">
    <location>
        <begin position="190"/>
        <end position="227"/>
    </location>
</feature>
<dbReference type="GO" id="GO:0036126">
    <property type="term" value="C:sperm flagellum"/>
    <property type="evidence" value="ECO:0007669"/>
    <property type="project" value="TreeGrafter"/>
</dbReference>
<protein>
    <recommendedName>
        <fullName evidence="5">Stabilizer of axonemal microtubules 2</fullName>
    </recommendedName>
</protein>
<dbReference type="GO" id="GO:0008017">
    <property type="term" value="F:microtubule binding"/>
    <property type="evidence" value="ECO:0007669"/>
    <property type="project" value="InterPro"/>
</dbReference>